<protein>
    <submittedName>
        <fullName evidence="1">Uncharacterized protein</fullName>
    </submittedName>
</protein>
<reference evidence="1 2" key="1">
    <citation type="submission" date="2019-03" db="EMBL/GenBank/DDBJ databases">
        <title>Genomic Encyclopedia of Type Strains, Phase IV (KMG-IV): sequencing the most valuable type-strain genomes for metagenomic binning, comparative biology and taxonomic classification.</title>
        <authorList>
            <person name="Goeker M."/>
        </authorList>
    </citation>
    <scope>NUCLEOTIDE SEQUENCE [LARGE SCALE GENOMIC DNA]</scope>
    <source>
        <strain evidence="1 2">DSM 11901</strain>
    </source>
</reference>
<gene>
    <name evidence="1" type="ORF">EV672_102271</name>
</gene>
<dbReference type="Proteomes" id="UP000294593">
    <property type="component" value="Unassembled WGS sequence"/>
</dbReference>
<proteinExistence type="predicted"/>
<accession>A0A4R6RHG8</accession>
<dbReference type="AlphaFoldDB" id="A0A4R6RHG8"/>
<comment type="caution">
    <text evidence="1">The sequence shown here is derived from an EMBL/GenBank/DDBJ whole genome shotgun (WGS) entry which is preliminary data.</text>
</comment>
<dbReference type="EMBL" id="SNXW01000002">
    <property type="protein sequence ID" value="TDP85921.1"/>
    <property type="molecule type" value="Genomic_DNA"/>
</dbReference>
<evidence type="ECO:0000313" key="1">
    <source>
        <dbReference type="EMBL" id="TDP85921.1"/>
    </source>
</evidence>
<sequence length="86" mass="9563">MLIHTGWQCLIRNYAAPSDRCARDVQQNIAAFNRHVVQPICLALIEKCEVAPPELTVMDIQTSDQRNALILVSLLSTKRSGTTSNL</sequence>
<evidence type="ECO:0000313" key="2">
    <source>
        <dbReference type="Proteomes" id="UP000294593"/>
    </source>
</evidence>
<organism evidence="1 2">
    <name type="scientific">Aquabacterium commune</name>
    <dbReference type="NCBI Taxonomy" id="70586"/>
    <lineage>
        <taxon>Bacteria</taxon>
        <taxon>Pseudomonadati</taxon>
        <taxon>Pseudomonadota</taxon>
        <taxon>Betaproteobacteria</taxon>
        <taxon>Burkholderiales</taxon>
        <taxon>Aquabacterium</taxon>
    </lineage>
</organism>
<name>A0A4R6RHG8_9BURK</name>
<keyword evidence="2" id="KW-1185">Reference proteome</keyword>